<accession>A0ABS1YX30</accession>
<comment type="caution">
    <text evidence="2">The sequence shown here is derived from an EMBL/GenBank/DDBJ whole genome shotgun (WGS) entry which is preliminary data.</text>
</comment>
<reference evidence="2 3" key="1">
    <citation type="submission" date="2021-01" db="EMBL/GenBank/DDBJ databases">
        <title>Evidence that Capnocytophaga endodontalis is a later homotypic synonym for Capnocytophaga genospecies AHN8471, and request for opinion on proposed recognition of strain AHN8471 as type strain of the species.</title>
        <authorList>
            <person name="Nicholson A.C."/>
            <person name="Hopper C.L."/>
            <person name="Gulvik C.A."/>
            <person name="Mcquiston J.R."/>
            <person name="Lau E.F."/>
        </authorList>
    </citation>
    <scope>NUCLEOTIDE SEQUENCE [LARGE SCALE GENOMIC DNA]</scope>
    <source>
        <strain evidence="2 3">AHN9576</strain>
    </source>
</reference>
<sequence length="149" mass="16958">MKQQNIIILLLVFLLNTAAYSQISAEKAQEDLANTVFKESKENVKLISFEKEDGVKKLKNGISYYSIKFIGEVQFLKNGQIQVMPFLNSAKNSFLDIMDNNGDFYPNGGLFKLVNKDETLNVEGNIQYLKTENGWKVKTILIAIKENQK</sequence>
<dbReference type="EMBL" id="JAEUAH010000013">
    <property type="protein sequence ID" value="MBM0650978.1"/>
    <property type="molecule type" value="Genomic_DNA"/>
</dbReference>
<keyword evidence="3" id="KW-1185">Reference proteome</keyword>
<dbReference type="Proteomes" id="UP000603506">
    <property type="component" value="Unassembled WGS sequence"/>
</dbReference>
<gene>
    <name evidence="2" type="ORF">JNB19_09480</name>
</gene>
<evidence type="ECO:0000313" key="2">
    <source>
        <dbReference type="EMBL" id="MBM0650978.1"/>
    </source>
</evidence>
<feature type="chain" id="PRO_5045874186" evidence="1">
    <location>
        <begin position="22"/>
        <end position="149"/>
    </location>
</feature>
<name>A0ABS1YX30_9FLAO</name>
<evidence type="ECO:0000313" key="3">
    <source>
        <dbReference type="Proteomes" id="UP000603506"/>
    </source>
</evidence>
<proteinExistence type="predicted"/>
<keyword evidence="1" id="KW-0732">Signal</keyword>
<organism evidence="2 3">
    <name type="scientific">Capnocytophaga genosp. AHN8471</name>
    <dbReference type="NCBI Taxonomy" id="327574"/>
    <lineage>
        <taxon>Bacteria</taxon>
        <taxon>Pseudomonadati</taxon>
        <taxon>Bacteroidota</taxon>
        <taxon>Flavobacteriia</taxon>
        <taxon>Flavobacteriales</taxon>
        <taxon>Flavobacteriaceae</taxon>
        <taxon>Capnocytophaga</taxon>
    </lineage>
</organism>
<protein>
    <submittedName>
        <fullName evidence="2">Uncharacterized protein</fullName>
    </submittedName>
</protein>
<feature type="signal peptide" evidence="1">
    <location>
        <begin position="1"/>
        <end position="21"/>
    </location>
</feature>
<evidence type="ECO:0000256" key="1">
    <source>
        <dbReference type="SAM" id="SignalP"/>
    </source>
</evidence>
<dbReference type="RefSeq" id="WP_203093404.1">
    <property type="nucleotide sequence ID" value="NZ_JAESPH010000004.1"/>
</dbReference>